<dbReference type="AlphaFoldDB" id="A0A7X5KMG7"/>
<gene>
    <name evidence="7" type="primary">wecB</name>
    <name evidence="7" type="ORF">GXN74_02985</name>
</gene>
<dbReference type="Proteomes" id="UP000461585">
    <property type="component" value="Unassembled WGS sequence"/>
</dbReference>
<evidence type="ECO:0000313" key="7">
    <source>
        <dbReference type="EMBL" id="NDL66708.1"/>
    </source>
</evidence>
<dbReference type="SUPFAM" id="SSF53756">
    <property type="entry name" value="UDP-Glycosyltransferase/glycogen phosphorylase"/>
    <property type="match status" value="1"/>
</dbReference>
<dbReference type="Pfam" id="PF02350">
    <property type="entry name" value="Epimerase_2"/>
    <property type="match status" value="1"/>
</dbReference>
<evidence type="ECO:0000259" key="6">
    <source>
        <dbReference type="Pfam" id="PF02350"/>
    </source>
</evidence>
<evidence type="ECO:0000256" key="2">
    <source>
        <dbReference type="ARBA" id="ARBA00038209"/>
    </source>
</evidence>
<evidence type="ECO:0000313" key="8">
    <source>
        <dbReference type="Proteomes" id="UP000461585"/>
    </source>
</evidence>
<keyword evidence="1 5" id="KW-0413">Isomerase</keyword>
<keyword evidence="8" id="KW-1185">Reference proteome</keyword>
<dbReference type="PANTHER" id="PTHR43174:SF2">
    <property type="entry name" value="UDP-N-ACETYLGLUCOSAMINE 2-EPIMERASE"/>
    <property type="match status" value="1"/>
</dbReference>
<dbReference type="InterPro" id="IPR003331">
    <property type="entry name" value="UDP_GlcNAc_Epimerase_2_dom"/>
</dbReference>
<comment type="similarity">
    <text evidence="2 5">Belongs to the UDP-N-acetylglucosamine 2-epimerase family.</text>
</comment>
<dbReference type="CDD" id="cd03786">
    <property type="entry name" value="GTB_UDP-GlcNAc_2-Epimerase"/>
    <property type="match status" value="1"/>
</dbReference>
<evidence type="ECO:0000256" key="4">
    <source>
        <dbReference type="ARBA" id="ARBA00079400"/>
    </source>
</evidence>
<comment type="caution">
    <text evidence="7">The sequence shown here is derived from an EMBL/GenBank/DDBJ whole genome shotgun (WGS) entry which is preliminary data.</text>
</comment>
<sequence>MGIKVLSIFGTRPEAIKMGPVVKAVAAAEGLESLVCVTAQHREMLDQVLEVFDIQPDHDLDIMQQGQTLTGITIRALQGLEDVLKEVGPDLVLVHGDTTTTFAGSLAAFYQQIPVGHVEAGLRTYDKYQPFPEEMNRKMTGVMADFHFAPTETAKRHLLLEGVPENQIFVTGNTVIDALQSTVDPHYRFTVEALNGVDYRHKKVIVMTAHRRENIGEPLENICRAVRRIVEAHEDVVVVYAVHLNPLVQETARKHLGGHDRILLLEPLELKDMHNLMARCHLVLTDSGGLQEEVPSLGKPVLVLRNVTERPEGVEAGTLKLAGTEEERVYALTEELLTDPLAYSSMATAANPYGDGKASIRIAQIIRTHMEEGRKLHFDAK</sequence>
<dbReference type="RefSeq" id="WP_162369434.1">
    <property type="nucleotide sequence ID" value="NZ_JAAEEH010000005.1"/>
</dbReference>
<proteinExistence type="inferred from homology"/>
<organism evidence="7 8">
    <name type="scientific">Anaerotalea alkaliphila</name>
    <dbReference type="NCBI Taxonomy" id="2662126"/>
    <lineage>
        <taxon>Bacteria</taxon>
        <taxon>Bacillati</taxon>
        <taxon>Bacillota</taxon>
        <taxon>Clostridia</taxon>
        <taxon>Eubacteriales</taxon>
        <taxon>Anaerotalea</taxon>
    </lineage>
</organism>
<evidence type="ECO:0000256" key="1">
    <source>
        <dbReference type="ARBA" id="ARBA00023235"/>
    </source>
</evidence>
<feature type="domain" description="UDP-N-acetylglucosamine 2-epimerase" evidence="6">
    <location>
        <begin position="24"/>
        <end position="367"/>
    </location>
</feature>
<dbReference type="GO" id="GO:0008761">
    <property type="term" value="F:UDP-N-acetylglucosamine 2-epimerase activity"/>
    <property type="evidence" value="ECO:0007669"/>
    <property type="project" value="UniProtKB-EC"/>
</dbReference>
<evidence type="ECO:0000256" key="3">
    <source>
        <dbReference type="ARBA" id="ARBA00038858"/>
    </source>
</evidence>
<reference evidence="7 8" key="1">
    <citation type="submission" date="2020-01" db="EMBL/GenBank/DDBJ databases">
        <title>Anaeroalcalibacter tamaniensis gen. nov., sp. nov., moderately halophilic strictly anaerobic fermenter bacterium from mud volcano of Taman peninsula.</title>
        <authorList>
            <person name="Frolova A."/>
            <person name="Merkel A.Y."/>
            <person name="Slobodkin A.I."/>
        </authorList>
    </citation>
    <scope>NUCLEOTIDE SEQUENCE [LARGE SCALE GENOMIC DNA]</scope>
    <source>
        <strain evidence="7 8">F-3ap</strain>
    </source>
</reference>
<dbReference type="Gene3D" id="3.40.50.2000">
    <property type="entry name" value="Glycogen Phosphorylase B"/>
    <property type="match status" value="2"/>
</dbReference>
<dbReference type="NCBIfam" id="TIGR00236">
    <property type="entry name" value="wecB"/>
    <property type="match status" value="1"/>
</dbReference>
<protein>
    <recommendedName>
        <fullName evidence="3">UDP-N-acetylglucosamine 2-epimerase (non-hydrolyzing)</fullName>
        <ecNumber evidence="3">5.1.3.14</ecNumber>
    </recommendedName>
    <alternativeName>
        <fullName evidence="4">UDP-GlcNAc-2-epimerase</fullName>
    </alternativeName>
</protein>
<accession>A0A7X5KMG7</accession>
<dbReference type="InterPro" id="IPR029767">
    <property type="entry name" value="WecB-like"/>
</dbReference>
<name>A0A7X5KMG7_9FIRM</name>
<dbReference type="EMBL" id="JAAEEH010000005">
    <property type="protein sequence ID" value="NDL66708.1"/>
    <property type="molecule type" value="Genomic_DNA"/>
</dbReference>
<evidence type="ECO:0000256" key="5">
    <source>
        <dbReference type="RuleBase" id="RU003513"/>
    </source>
</evidence>
<dbReference type="EC" id="5.1.3.14" evidence="3"/>
<dbReference type="PANTHER" id="PTHR43174">
    <property type="entry name" value="UDP-N-ACETYLGLUCOSAMINE 2-EPIMERASE"/>
    <property type="match status" value="1"/>
</dbReference>
<dbReference type="FunFam" id="3.40.50.2000:FF:000043">
    <property type="entry name" value="UDP-N-acetylglucosamine 2-epimerase"/>
    <property type="match status" value="1"/>
</dbReference>